<dbReference type="Gene3D" id="3.30.420.10">
    <property type="entry name" value="Ribonuclease H-like superfamily/Ribonuclease H"/>
    <property type="match status" value="1"/>
</dbReference>
<name>A0A438F562_VITVI</name>
<reference evidence="2 3" key="1">
    <citation type="journal article" date="2018" name="PLoS Genet.">
        <title>Population sequencing reveals clonal diversity and ancestral inbreeding in the grapevine cultivar Chardonnay.</title>
        <authorList>
            <person name="Roach M.J."/>
            <person name="Johnson D.L."/>
            <person name="Bohlmann J."/>
            <person name="van Vuuren H.J."/>
            <person name="Jones S.J."/>
            <person name="Pretorius I.S."/>
            <person name="Schmidt S.A."/>
            <person name="Borneman A.R."/>
        </authorList>
    </citation>
    <scope>NUCLEOTIDE SEQUENCE [LARGE SCALE GENOMIC DNA]</scope>
    <source>
        <strain evidence="3">cv. Chardonnay</strain>
        <tissue evidence="2">Leaf</tissue>
    </source>
</reference>
<dbReference type="SUPFAM" id="SSF53098">
    <property type="entry name" value="Ribonuclease H-like"/>
    <property type="match status" value="1"/>
</dbReference>
<sequence>MDVDLFSKSKEIKHEFSTPRTPQHNEVVEKKNIMLQKMARDSIEDNPKDLEITKDNPNDILERDMDPNKDDIVPLDDTFEEMRKKHRFRLPKNHPISNVIGNVNELVVTRRQSRLNEMGLICYTSQLEPKNVEGAVGVESWTTTFQEELNQFTKNDVWYLVSRPKEKHVIVFGVTSSDLALDFVEEMKTKFEKSMVGELTFFLGF</sequence>
<dbReference type="InterPro" id="IPR012337">
    <property type="entry name" value="RNaseH-like_sf"/>
</dbReference>
<evidence type="ECO:0000313" key="2">
    <source>
        <dbReference type="EMBL" id="RVW55157.1"/>
    </source>
</evidence>
<protein>
    <recommendedName>
        <fullName evidence="4">Retrovirus-related Pol polyprotein from transposon TNT 1-94</fullName>
    </recommendedName>
</protein>
<accession>A0A438F562</accession>
<organism evidence="2 3">
    <name type="scientific">Vitis vinifera</name>
    <name type="common">Grape</name>
    <dbReference type="NCBI Taxonomy" id="29760"/>
    <lineage>
        <taxon>Eukaryota</taxon>
        <taxon>Viridiplantae</taxon>
        <taxon>Streptophyta</taxon>
        <taxon>Embryophyta</taxon>
        <taxon>Tracheophyta</taxon>
        <taxon>Spermatophyta</taxon>
        <taxon>Magnoliopsida</taxon>
        <taxon>eudicotyledons</taxon>
        <taxon>Gunneridae</taxon>
        <taxon>Pentapetalae</taxon>
        <taxon>rosids</taxon>
        <taxon>Vitales</taxon>
        <taxon>Vitaceae</taxon>
        <taxon>Viteae</taxon>
        <taxon>Vitis</taxon>
    </lineage>
</organism>
<evidence type="ECO:0000313" key="3">
    <source>
        <dbReference type="Proteomes" id="UP000288805"/>
    </source>
</evidence>
<proteinExistence type="predicted"/>
<dbReference type="InterPro" id="IPR036397">
    <property type="entry name" value="RNaseH_sf"/>
</dbReference>
<dbReference type="GO" id="GO:0003676">
    <property type="term" value="F:nucleic acid binding"/>
    <property type="evidence" value="ECO:0007669"/>
    <property type="project" value="InterPro"/>
</dbReference>
<dbReference type="AlphaFoldDB" id="A0A438F562"/>
<dbReference type="EMBL" id="QGNW01001119">
    <property type="protein sequence ID" value="RVW55157.1"/>
    <property type="molecule type" value="Genomic_DNA"/>
</dbReference>
<gene>
    <name evidence="2" type="ORF">CK203_067159</name>
</gene>
<dbReference type="Proteomes" id="UP000288805">
    <property type="component" value="Unassembled WGS sequence"/>
</dbReference>
<comment type="caution">
    <text evidence="2">The sequence shown here is derived from an EMBL/GenBank/DDBJ whole genome shotgun (WGS) entry which is preliminary data.</text>
</comment>
<evidence type="ECO:0000256" key="1">
    <source>
        <dbReference type="SAM" id="MobiDB-lite"/>
    </source>
</evidence>
<evidence type="ECO:0008006" key="4">
    <source>
        <dbReference type="Google" id="ProtNLM"/>
    </source>
</evidence>
<feature type="region of interest" description="Disordered" evidence="1">
    <location>
        <begin position="47"/>
        <end position="69"/>
    </location>
</feature>